<evidence type="ECO:0000256" key="4">
    <source>
        <dbReference type="ARBA" id="ARBA00023136"/>
    </source>
</evidence>
<dbReference type="PROSITE" id="PS50850">
    <property type="entry name" value="MFS"/>
    <property type="match status" value="1"/>
</dbReference>
<sequence length="443" mass="48793">MFWLSSYLQHWGCCWLLWCRVVYVYCGLLIFWRFFMGVGLGGDYSLSAVICSEFAPTRIRGWMPAAVFCCQSLGSLAANMVALIAVAGFHHRLLEDDSGAGCTGRCVQDVDRIWRLIVGLGAVPEFIALWFRLTTIGSPRYTAEVTQNSLQAAADVSYFFRPDEAIPAPEMGQITATIVISPATTEPVLYPSSVNSTRSSVSEVTPTVDLFSIQPKPFRVLMATCLGWFFLDLPLYGPGLISPHSMVVVSSGAVVGNLIAIFTIDRLGRRNIQLNGFFWLYILNIVVGTSFCHPEQRTDSSALVVYISLCQIFNFGPNTTTYILPAELFATRLRCTCHGLAAAAGKLGSVIAHIFISFVDYGSAHTIKMILGTCWGFLFFGKFADPIGLHVVRPRRHLFLRPDVRDSDGKIKSLEKLADDLMSDSGPLPETRGAGGLFFFENV</sequence>
<dbReference type="KEGG" id="ani:ANIA_00217"/>
<keyword evidence="8" id="KW-1185">Reference proteome</keyword>
<organism evidence="7 8">
    <name type="scientific">Emericella nidulans (strain FGSC A4 / ATCC 38163 / CBS 112.46 / NRRL 194 / M139)</name>
    <name type="common">Aspergillus nidulans</name>
    <dbReference type="NCBI Taxonomy" id="227321"/>
    <lineage>
        <taxon>Eukaryota</taxon>
        <taxon>Fungi</taxon>
        <taxon>Dikarya</taxon>
        <taxon>Ascomycota</taxon>
        <taxon>Pezizomycotina</taxon>
        <taxon>Eurotiomycetes</taxon>
        <taxon>Eurotiomycetidae</taxon>
        <taxon>Eurotiales</taxon>
        <taxon>Aspergillaceae</taxon>
        <taxon>Aspergillus</taxon>
        <taxon>Aspergillus subgen. Nidulantes</taxon>
    </lineage>
</organism>
<gene>
    <name evidence="7" type="ORF">ANIA_00217</name>
</gene>
<dbReference type="PANTHER" id="PTHR24064">
    <property type="entry name" value="SOLUTE CARRIER FAMILY 22 MEMBER"/>
    <property type="match status" value="1"/>
</dbReference>
<feature type="transmembrane region" description="Helical" evidence="5">
    <location>
        <begin position="15"/>
        <end position="35"/>
    </location>
</feature>
<feature type="transmembrane region" description="Helical" evidence="5">
    <location>
        <begin position="274"/>
        <end position="291"/>
    </location>
</feature>
<dbReference type="InterPro" id="IPR020846">
    <property type="entry name" value="MFS_dom"/>
</dbReference>
<feature type="transmembrane region" description="Helical" evidence="5">
    <location>
        <begin position="303"/>
        <end position="324"/>
    </location>
</feature>
<dbReference type="OMA" id="HWTLKAN"/>
<evidence type="ECO:0000256" key="5">
    <source>
        <dbReference type="SAM" id="Phobius"/>
    </source>
</evidence>
<evidence type="ECO:0000256" key="2">
    <source>
        <dbReference type="ARBA" id="ARBA00022692"/>
    </source>
</evidence>
<keyword evidence="2 5" id="KW-0812">Transmembrane</keyword>
<dbReference type="GeneID" id="2875994"/>
<dbReference type="OrthoDB" id="433512at2759"/>
<dbReference type="Pfam" id="PF00083">
    <property type="entry name" value="Sugar_tr"/>
    <property type="match status" value="2"/>
</dbReference>
<feature type="transmembrane region" description="Helical" evidence="5">
    <location>
        <begin position="336"/>
        <end position="358"/>
    </location>
</feature>
<evidence type="ECO:0000256" key="1">
    <source>
        <dbReference type="ARBA" id="ARBA00004141"/>
    </source>
</evidence>
<keyword evidence="4 5" id="KW-0472">Membrane</keyword>
<dbReference type="STRING" id="227321.C8VUU3"/>
<dbReference type="SUPFAM" id="SSF103473">
    <property type="entry name" value="MFS general substrate transporter"/>
    <property type="match status" value="1"/>
</dbReference>
<proteinExistence type="predicted"/>
<dbReference type="InParanoid" id="C8VUU3"/>
<accession>C8VUU3</accession>
<dbReference type="eggNOG" id="KOG0252">
    <property type="taxonomic scope" value="Eukaryota"/>
</dbReference>
<evidence type="ECO:0000313" key="8">
    <source>
        <dbReference type="Proteomes" id="UP000000560"/>
    </source>
</evidence>
<comment type="subcellular location">
    <subcellularLocation>
        <location evidence="1">Membrane</location>
        <topology evidence="1">Multi-pass membrane protein</topology>
    </subcellularLocation>
</comment>
<dbReference type="EMBL" id="BN001308">
    <property type="protein sequence ID" value="CBF89954.1"/>
    <property type="molecule type" value="Genomic_DNA"/>
</dbReference>
<name>C8VUU3_EMENI</name>
<dbReference type="GO" id="GO:0022857">
    <property type="term" value="F:transmembrane transporter activity"/>
    <property type="evidence" value="ECO:0007669"/>
    <property type="project" value="InterPro"/>
</dbReference>
<dbReference type="InterPro" id="IPR005829">
    <property type="entry name" value="Sugar_transporter_CS"/>
</dbReference>
<dbReference type="AlphaFoldDB" id="C8VUU3"/>
<reference evidence="8" key="1">
    <citation type="journal article" date="2005" name="Nature">
        <title>Sequencing of Aspergillus nidulans and comparative analysis with A. fumigatus and A. oryzae.</title>
        <authorList>
            <person name="Galagan J.E."/>
            <person name="Calvo S.E."/>
            <person name="Cuomo C."/>
            <person name="Ma L.J."/>
            <person name="Wortman J.R."/>
            <person name="Batzoglou S."/>
            <person name="Lee S.I."/>
            <person name="Basturkmen M."/>
            <person name="Spevak C.C."/>
            <person name="Clutterbuck J."/>
            <person name="Kapitonov V."/>
            <person name="Jurka J."/>
            <person name="Scazzocchio C."/>
            <person name="Farman M."/>
            <person name="Butler J."/>
            <person name="Purcell S."/>
            <person name="Harris S."/>
            <person name="Braus G.H."/>
            <person name="Draht O."/>
            <person name="Busch S."/>
            <person name="D'Enfert C."/>
            <person name="Bouchier C."/>
            <person name="Goldman G.H."/>
            <person name="Bell-Pedersen D."/>
            <person name="Griffiths-Jones S."/>
            <person name="Doonan J.H."/>
            <person name="Yu J."/>
            <person name="Vienken K."/>
            <person name="Pain A."/>
            <person name="Freitag M."/>
            <person name="Selker E.U."/>
            <person name="Archer D.B."/>
            <person name="Penalva M.A."/>
            <person name="Oakley B.R."/>
            <person name="Momany M."/>
            <person name="Tanaka T."/>
            <person name="Kumagai T."/>
            <person name="Asai K."/>
            <person name="Machida M."/>
            <person name="Nierman W.C."/>
            <person name="Denning D.W."/>
            <person name="Caddick M."/>
            <person name="Hynes M."/>
            <person name="Paoletti M."/>
            <person name="Fischer R."/>
            <person name="Miller B."/>
            <person name="Dyer P."/>
            <person name="Sachs M.S."/>
            <person name="Osmani S.A."/>
            <person name="Birren B.W."/>
        </authorList>
    </citation>
    <scope>NUCLEOTIDE SEQUENCE [LARGE SCALE GENOMIC DNA]</scope>
    <source>
        <strain evidence="8">FGSC A4 / ATCC 38163 / CBS 112.46 / NRRL 194 / M139</strain>
    </source>
</reference>
<dbReference type="RefSeq" id="XP_050469296.1">
    <property type="nucleotide sequence ID" value="XM_050611023.1"/>
</dbReference>
<feature type="transmembrane region" description="Helical" evidence="5">
    <location>
        <begin position="65"/>
        <end position="89"/>
    </location>
</feature>
<dbReference type="InterPro" id="IPR005828">
    <property type="entry name" value="MFS_sugar_transport-like"/>
</dbReference>
<evidence type="ECO:0000256" key="3">
    <source>
        <dbReference type="ARBA" id="ARBA00022989"/>
    </source>
</evidence>
<dbReference type="PROSITE" id="PS00217">
    <property type="entry name" value="SUGAR_TRANSPORT_2"/>
    <property type="match status" value="1"/>
</dbReference>
<evidence type="ECO:0000313" key="7">
    <source>
        <dbReference type="EMBL" id="CBF89954.1"/>
    </source>
</evidence>
<evidence type="ECO:0000259" key="6">
    <source>
        <dbReference type="PROSITE" id="PS50850"/>
    </source>
</evidence>
<feature type="transmembrane region" description="Helical" evidence="5">
    <location>
        <begin position="243"/>
        <end position="262"/>
    </location>
</feature>
<feature type="transmembrane region" description="Helical" evidence="5">
    <location>
        <begin position="113"/>
        <end position="131"/>
    </location>
</feature>
<protein>
    <submittedName>
        <fullName evidence="7">Phosphate permease (AFU_orthologue AFUA_5G01320)</fullName>
    </submittedName>
</protein>
<dbReference type="PROSITE" id="PS00216">
    <property type="entry name" value="SUGAR_TRANSPORT_1"/>
    <property type="match status" value="1"/>
</dbReference>
<dbReference type="HOGENOM" id="CLU_050240_0_0_1"/>
<dbReference type="GO" id="GO:0016020">
    <property type="term" value="C:membrane"/>
    <property type="evidence" value="ECO:0007669"/>
    <property type="project" value="UniProtKB-SubCell"/>
</dbReference>
<reference evidence="8" key="2">
    <citation type="journal article" date="2009" name="Fungal Genet. Biol.">
        <title>The 2008 update of the Aspergillus nidulans genome annotation: a community effort.</title>
        <authorList>
            <person name="Wortman J.R."/>
            <person name="Gilsenan J.M."/>
            <person name="Joardar V."/>
            <person name="Deegan J."/>
            <person name="Clutterbuck J."/>
            <person name="Andersen M.R."/>
            <person name="Archer D."/>
            <person name="Bencina M."/>
            <person name="Braus G."/>
            <person name="Coutinho P."/>
            <person name="von Dohren H."/>
            <person name="Doonan J."/>
            <person name="Driessen A.J."/>
            <person name="Durek P."/>
            <person name="Espeso E."/>
            <person name="Fekete E."/>
            <person name="Flipphi M."/>
            <person name="Estrada C.G."/>
            <person name="Geysens S."/>
            <person name="Goldman G."/>
            <person name="de Groot P.W."/>
            <person name="Hansen K."/>
            <person name="Harris S.D."/>
            <person name="Heinekamp T."/>
            <person name="Helmstaedt K."/>
            <person name="Henrissat B."/>
            <person name="Hofmann G."/>
            <person name="Homan T."/>
            <person name="Horio T."/>
            <person name="Horiuchi H."/>
            <person name="James S."/>
            <person name="Jones M."/>
            <person name="Karaffa L."/>
            <person name="Karanyi Z."/>
            <person name="Kato M."/>
            <person name="Keller N."/>
            <person name="Kelly D.E."/>
            <person name="Kiel J.A."/>
            <person name="Kim J.M."/>
            <person name="van der Klei I.J."/>
            <person name="Klis F.M."/>
            <person name="Kovalchuk A."/>
            <person name="Krasevec N."/>
            <person name="Kubicek C.P."/>
            <person name="Liu B."/>
            <person name="Maccabe A."/>
            <person name="Meyer V."/>
            <person name="Mirabito P."/>
            <person name="Miskei M."/>
            <person name="Mos M."/>
            <person name="Mullins J."/>
            <person name="Nelson D.R."/>
            <person name="Nielsen J."/>
            <person name="Oakley B.R."/>
            <person name="Osmani S.A."/>
            <person name="Pakula T."/>
            <person name="Paszewski A."/>
            <person name="Paulsen I."/>
            <person name="Pilsyk S."/>
            <person name="Pocsi I."/>
            <person name="Punt P.J."/>
            <person name="Ram A.F."/>
            <person name="Ren Q."/>
            <person name="Robellet X."/>
            <person name="Robson G."/>
            <person name="Seiboth B."/>
            <person name="van Solingen P."/>
            <person name="Specht T."/>
            <person name="Sun J."/>
            <person name="Taheri-Talesh N."/>
            <person name="Takeshita N."/>
            <person name="Ussery D."/>
            <person name="vanKuyk P.A."/>
            <person name="Visser H."/>
            <person name="van de Vondervoort P.J."/>
            <person name="de Vries R.P."/>
            <person name="Walton J."/>
            <person name="Xiang X."/>
            <person name="Xiong Y."/>
            <person name="Zeng A.P."/>
            <person name="Brandt B.W."/>
            <person name="Cornell M.J."/>
            <person name="van den Hondel C.A."/>
            <person name="Visser J."/>
            <person name="Oliver S.G."/>
            <person name="Turner G."/>
        </authorList>
    </citation>
    <scope>GENOME REANNOTATION</scope>
    <source>
        <strain evidence="8">FGSC A4 / ATCC 38163 / CBS 112.46 / NRRL 194 / M139</strain>
    </source>
</reference>
<keyword evidence="3 5" id="KW-1133">Transmembrane helix</keyword>
<dbReference type="InterPro" id="IPR036259">
    <property type="entry name" value="MFS_trans_sf"/>
</dbReference>
<dbReference type="Proteomes" id="UP000000560">
    <property type="component" value="Chromosome VIII"/>
</dbReference>
<feature type="transmembrane region" description="Helical" evidence="5">
    <location>
        <begin position="370"/>
        <end position="392"/>
    </location>
</feature>
<feature type="domain" description="Major facilitator superfamily (MFS) profile" evidence="6">
    <location>
        <begin position="1"/>
        <end position="405"/>
    </location>
</feature>
<dbReference type="Gene3D" id="1.20.1250.20">
    <property type="entry name" value="MFS general substrate transporter like domains"/>
    <property type="match status" value="2"/>
</dbReference>